<dbReference type="EMBL" id="LGCK01000006">
    <property type="protein sequence ID" value="KPL73465.1"/>
    <property type="molecule type" value="Genomic_DNA"/>
</dbReference>
<dbReference type="PATRIC" id="fig|229920.5.peg.2572"/>
<evidence type="ECO:0008006" key="3">
    <source>
        <dbReference type="Google" id="ProtNLM"/>
    </source>
</evidence>
<dbReference type="STRING" id="229920.ADM99_04550"/>
<dbReference type="Pfam" id="PF04343">
    <property type="entry name" value="DUF488"/>
    <property type="match status" value="1"/>
</dbReference>
<dbReference type="AlphaFoldDB" id="A0A0P6XVU4"/>
<dbReference type="PANTHER" id="PTHR39337:SF1">
    <property type="entry name" value="BLR5642 PROTEIN"/>
    <property type="match status" value="1"/>
</dbReference>
<name>A0A0P6XVU4_9CHLR</name>
<dbReference type="OrthoDB" id="9789109at2"/>
<proteinExistence type="predicted"/>
<accession>A0A0P6XVU4</accession>
<evidence type="ECO:0000313" key="2">
    <source>
        <dbReference type="Proteomes" id="UP000050430"/>
    </source>
</evidence>
<dbReference type="RefSeq" id="WP_062421926.1">
    <property type="nucleotide sequence ID" value="NZ_BBYA01000009.1"/>
</dbReference>
<dbReference type="InterPro" id="IPR007438">
    <property type="entry name" value="DUF488"/>
</dbReference>
<evidence type="ECO:0000313" key="1">
    <source>
        <dbReference type="EMBL" id="KPL73465.1"/>
    </source>
</evidence>
<dbReference type="Proteomes" id="UP000050430">
    <property type="component" value="Unassembled WGS sequence"/>
</dbReference>
<protein>
    <recommendedName>
        <fullName evidence="3">DUF488 domain-containing protein</fullName>
    </recommendedName>
</protein>
<reference evidence="1 2" key="1">
    <citation type="submission" date="2015-07" db="EMBL/GenBank/DDBJ databases">
        <title>Genome sequence of Leptolinea tardivitalis DSM 16556.</title>
        <authorList>
            <person name="Hemp J."/>
            <person name="Ward L.M."/>
            <person name="Pace L.A."/>
            <person name="Fischer W.W."/>
        </authorList>
    </citation>
    <scope>NUCLEOTIDE SEQUENCE [LARGE SCALE GENOMIC DNA]</scope>
    <source>
        <strain evidence="1 2">YMTK-2</strain>
    </source>
</reference>
<sequence>MKIFTIGFTKKTAQEFFSILKEAGVNCVVDIRLHPDGQLAGFTKQGDLQYFLRELIDCDYHPIPRLAPTDEILKAYRSGGTWDAYEQAFFELMKSRGVPDVIDKTLFMEKNCCLLCSEPTPEKCHRRLAAELLANAWGDTQIIHL</sequence>
<dbReference type="PANTHER" id="PTHR39337">
    <property type="entry name" value="BLR5642 PROTEIN"/>
    <property type="match status" value="1"/>
</dbReference>
<keyword evidence="2" id="KW-1185">Reference proteome</keyword>
<organism evidence="1 2">
    <name type="scientific">Leptolinea tardivitalis</name>
    <dbReference type="NCBI Taxonomy" id="229920"/>
    <lineage>
        <taxon>Bacteria</taxon>
        <taxon>Bacillati</taxon>
        <taxon>Chloroflexota</taxon>
        <taxon>Anaerolineae</taxon>
        <taxon>Anaerolineales</taxon>
        <taxon>Anaerolineaceae</taxon>
        <taxon>Leptolinea</taxon>
    </lineage>
</organism>
<gene>
    <name evidence="1" type="ORF">ADM99_04550</name>
</gene>
<comment type="caution">
    <text evidence="1">The sequence shown here is derived from an EMBL/GenBank/DDBJ whole genome shotgun (WGS) entry which is preliminary data.</text>
</comment>